<dbReference type="GeneID" id="17307933"/>
<organism evidence="1">
    <name type="scientific">Guillardia theta (strain CCMP2712)</name>
    <name type="common">Cryptophyte</name>
    <dbReference type="NCBI Taxonomy" id="905079"/>
    <lineage>
        <taxon>Eukaryota</taxon>
        <taxon>Cryptophyceae</taxon>
        <taxon>Pyrenomonadales</taxon>
        <taxon>Geminigeraceae</taxon>
        <taxon>Guillardia</taxon>
    </lineage>
</organism>
<accession>L1JSP4</accession>
<dbReference type="EMBL" id="JH992976">
    <property type="protein sequence ID" value="EKX51108.1"/>
    <property type="molecule type" value="Genomic_DNA"/>
</dbReference>
<proteinExistence type="predicted"/>
<dbReference type="KEGG" id="gtt:GUITHDRAFT_103028"/>
<evidence type="ECO:0000313" key="3">
    <source>
        <dbReference type="Proteomes" id="UP000011087"/>
    </source>
</evidence>
<dbReference type="RefSeq" id="XP_005838088.1">
    <property type="nucleotide sequence ID" value="XM_005838031.1"/>
</dbReference>
<dbReference type="EnsemblProtists" id="EKX51108">
    <property type="protein sequence ID" value="EKX51108"/>
    <property type="gene ID" value="GUITHDRAFT_103028"/>
</dbReference>
<reference evidence="1 3" key="1">
    <citation type="journal article" date="2012" name="Nature">
        <title>Algal genomes reveal evolutionary mosaicism and the fate of nucleomorphs.</title>
        <authorList>
            <consortium name="DOE Joint Genome Institute"/>
            <person name="Curtis B.A."/>
            <person name="Tanifuji G."/>
            <person name="Burki F."/>
            <person name="Gruber A."/>
            <person name="Irimia M."/>
            <person name="Maruyama S."/>
            <person name="Arias M.C."/>
            <person name="Ball S.G."/>
            <person name="Gile G.H."/>
            <person name="Hirakawa Y."/>
            <person name="Hopkins J.F."/>
            <person name="Kuo A."/>
            <person name="Rensing S.A."/>
            <person name="Schmutz J."/>
            <person name="Symeonidi A."/>
            <person name="Elias M."/>
            <person name="Eveleigh R.J."/>
            <person name="Herman E.K."/>
            <person name="Klute M.J."/>
            <person name="Nakayama T."/>
            <person name="Obornik M."/>
            <person name="Reyes-Prieto A."/>
            <person name="Armbrust E.V."/>
            <person name="Aves S.J."/>
            <person name="Beiko R.G."/>
            <person name="Coutinho P."/>
            <person name="Dacks J.B."/>
            <person name="Durnford D.G."/>
            <person name="Fast N.M."/>
            <person name="Green B.R."/>
            <person name="Grisdale C.J."/>
            <person name="Hempel F."/>
            <person name="Henrissat B."/>
            <person name="Hoppner M.P."/>
            <person name="Ishida K."/>
            <person name="Kim E."/>
            <person name="Koreny L."/>
            <person name="Kroth P.G."/>
            <person name="Liu Y."/>
            <person name="Malik S.B."/>
            <person name="Maier U.G."/>
            <person name="McRose D."/>
            <person name="Mock T."/>
            <person name="Neilson J.A."/>
            <person name="Onodera N.T."/>
            <person name="Poole A.M."/>
            <person name="Pritham E.J."/>
            <person name="Richards T.A."/>
            <person name="Rocap G."/>
            <person name="Roy S.W."/>
            <person name="Sarai C."/>
            <person name="Schaack S."/>
            <person name="Shirato S."/>
            <person name="Slamovits C.H."/>
            <person name="Spencer D.F."/>
            <person name="Suzuki S."/>
            <person name="Worden A.Z."/>
            <person name="Zauner S."/>
            <person name="Barry K."/>
            <person name="Bell C."/>
            <person name="Bharti A.K."/>
            <person name="Crow J.A."/>
            <person name="Grimwood J."/>
            <person name="Kramer R."/>
            <person name="Lindquist E."/>
            <person name="Lucas S."/>
            <person name="Salamov A."/>
            <person name="McFadden G.I."/>
            <person name="Lane C.E."/>
            <person name="Keeling P.J."/>
            <person name="Gray M.W."/>
            <person name="Grigoriev I.V."/>
            <person name="Archibald J.M."/>
        </authorList>
    </citation>
    <scope>NUCLEOTIDE SEQUENCE</scope>
    <source>
        <strain evidence="1 3">CCMP2712</strain>
    </source>
</reference>
<protein>
    <submittedName>
        <fullName evidence="1 2">Uncharacterized protein</fullName>
    </submittedName>
</protein>
<dbReference type="PaxDb" id="55529-EKX51108"/>
<keyword evidence="3" id="KW-1185">Reference proteome</keyword>
<evidence type="ECO:0000313" key="2">
    <source>
        <dbReference type="EnsemblProtists" id="EKX51108"/>
    </source>
</evidence>
<sequence length="66" mass="7341">MHGKQAPTPFAMPKHTKMSTRILEACAVKLFRSSLGPNQSDASLCMKKYDHANQTSKLAFLKQYGV</sequence>
<name>L1JSP4_GUITC</name>
<dbReference type="HOGENOM" id="CLU_2836633_0_0_1"/>
<dbReference type="Proteomes" id="UP000011087">
    <property type="component" value="Unassembled WGS sequence"/>
</dbReference>
<reference evidence="2" key="3">
    <citation type="submission" date="2016-03" db="UniProtKB">
        <authorList>
            <consortium name="EnsemblProtists"/>
        </authorList>
    </citation>
    <scope>IDENTIFICATION</scope>
</reference>
<gene>
    <name evidence="1" type="ORF">GUITHDRAFT_103028</name>
</gene>
<evidence type="ECO:0000313" key="1">
    <source>
        <dbReference type="EMBL" id="EKX51108.1"/>
    </source>
</evidence>
<reference evidence="3" key="2">
    <citation type="submission" date="2012-11" db="EMBL/GenBank/DDBJ databases">
        <authorList>
            <person name="Kuo A."/>
            <person name="Curtis B.A."/>
            <person name="Tanifuji G."/>
            <person name="Burki F."/>
            <person name="Gruber A."/>
            <person name="Irimia M."/>
            <person name="Maruyama S."/>
            <person name="Arias M.C."/>
            <person name="Ball S.G."/>
            <person name="Gile G.H."/>
            <person name="Hirakawa Y."/>
            <person name="Hopkins J.F."/>
            <person name="Rensing S.A."/>
            <person name="Schmutz J."/>
            <person name="Symeonidi A."/>
            <person name="Elias M."/>
            <person name="Eveleigh R.J."/>
            <person name="Herman E.K."/>
            <person name="Klute M.J."/>
            <person name="Nakayama T."/>
            <person name="Obornik M."/>
            <person name="Reyes-Prieto A."/>
            <person name="Armbrust E.V."/>
            <person name="Aves S.J."/>
            <person name="Beiko R.G."/>
            <person name="Coutinho P."/>
            <person name="Dacks J.B."/>
            <person name="Durnford D.G."/>
            <person name="Fast N.M."/>
            <person name="Green B.R."/>
            <person name="Grisdale C."/>
            <person name="Hempe F."/>
            <person name="Henrissat B."/>
            <person name="Hoppner M.P."/>
            <person name="Ishida K.-I."/>
            <person name="Kim E."/>
            <person name="Koreny L."/>
            <person name="Kroth P.G."/>
            <person name="Liu Y."/>
            <person name="Malik S.-B."/>
            <person name="Maier U.G."/>
            <person name="McRose D."/>
            <person name="Mock T."/>
            <person name="Neilson J.A."/>
            <person name="Onodera N.T."/>
            <person name="Poole A.M."/>
            <person name="Pritham E.J."/>
            <person name="Richards T.A."/>
            <person name="Rocap G."/>
            <person name="Roy S.W."/>
            <person name="Sarai C."/>
            <person name="Schaack S."/>
            <person name="Shirato S."/>
            <person name="Slamovits C.H."/>
            <person name="Spencer D.F."/>
            <person name="Suzuki S."/>
            <person name="Worden A.Z."/>
            <person name="Zauner S."/>
            <person name="Barry K."/>
            <person name="Bell C."/>
            <person name="Bharti A.K."/>
            <person name="Crow J.A."/>
            <person name="Grimwood J."/>
            <person name="Kramer R."/>
            <person name="Lindquist E."/>
            <person name="Lucas S."/>
            <person name="Salamov A."/>
            <person name="McFadden G.I."/>
            <person name="Lane C.E."/>
            <person name="Keeling P.J."/>
            <person name="Gray M.W."/>
            <person name="Grigoriev I.V."/>
            <person name="Archibald J.M."/>
        </authorList>
    </citation>
    <scope>NUCLEOTIDE SEQUENCE</scope>
    <source>
        <strain evidence="3">CCMP2712</strain>
    </source>
</reference>
<dbReference type="AlphaFoldDB" id="L1JSP4"/>